<evidence type="ECO:0000313" key="5">
    <source>
        <dbReference type="EMBL" id="KAK9806045.1"/>
    </source>
</evidence>
<dbReference type="InterPro" id="IPR001810">
    <property type="entry name" value="F-box_dom"/>
</dbReference>
<accession>A0AAW1PCN3</accession>
<dbReference type="InterPro" id="IPR036047">
    <property type="entry name" value="F-box-like_dom_sf"/>
</dbReference>
<feature type="domain" description="F-box" evidence="4">
    <location>
        <begin position="15"/>
        <end position="51"/>
    </location>
</feature>
<dbReference type="GO" id="GO:0005930">
    <property type="term" value="C:axoneme"/>
    <property type="evidence" value="ECO:0007669"/>
    <property type="project" value="UniProtKB-SubCell"/>
</dbReference>
<evidence type="ECO:0000256" key="3">
    <source>
        <dbReference type="ARBA" id="ARBA00022737"/>
    </source>
</evidence>
<dbReference type="Pfam" id="PF12937">
    <property type="entry name" value="F-box-like"/>
    <property type="match status" value="1"/>
</dbReference>
<comment type="subcellular location">
    <subcellularLocation>
        <location evidence="1">Cytoplasm</location>
        <location evidence="1">Cytoskeleton</location>
        <location evidence="1">Cilium axoneme</location>
    </subcellularLocation>
</comment>
<dbReference type="PANTHER" id="PTHR48051:SF1">
    <property type="entry name" value="RAS SUPPRESSOR PROTEIN 1"/>
    <property type="match status" value="1"/>
</dbReference>
<dbReference type="AlphaFoldDB" id="A0AAW1PCN3"/>
<dbReference type="SUPFAM" id="SSF81383">
    <property type="entry name" value="F-box domain"/>
    <property type="match status" value="1"/>
</dbReference>
<protein>
    <recommendedName>
        <fullName evidence="4">F-box domain-containing protein</fullName>
    </recommendedName>
</protein>
<dbReference type="Proteomes" id="UP001465755">
    <property type="component" value="Unassembled WGS sequence"/>
</dbReference>
<dbReference type="SUPFAM" id="SSF52058">
    <property type="entry name" value="L domain-like"/>
    <property type="match status" value="1"/>
</dbReference>
<comment type="caution">
    <text evidence="5">The sequence shown here is derived from an EMBL/GenBank/DDBJ whole genome shotgun (WGS) entry which is preliminary data.</text>
</comment>
<sequence length="496" mass="55233">MQCNTERSTRARPRWDALPSELLFRVHKHLSLIDQVRAETSCRSWYQAFCNSQDCKLWNPLQIKLDQLRCPKSTSPEQEYSWLSASQAFQPMCEWVQRHIGSIASLQIVTKGCNESCASDKCCAPSPNICQRVMSIVFAMLLAPLERQPVEVHVKLERHAEVWPLDRQPMLQQACAQHLVSLQLHNAVDSRELLSICGLTRLTLLQLNIDEEGLSEFPHAAAGLTSMHKLQSLTLKAESDQASLGGVDWSPLAQLTLLELGIKLGALSAAASVAGLQDLILQGSCDRLGPQALQQMQGLTCLSYICFQDMALLLDEVVMLQSLAGLQELSIWDLAANTFDTFPGGVATFCRALGRLTKLTYLNLKCAGNDGFDPVQLCHLSQLRRLFLVDLQIQDFDIPCTWERVEVLHLDDNELTQLPGNLSQLTALTELSLQNQNGEEAFQIASPMCFLTQLQNLLEVSLGQCSYHWNASSEFALMQARLSIKGTPGCRVQLLE</sequence>
<keyword evidence="2" id="KW-0433">Leucine-rich repeat</keyword>
<dbReference type="PANTHER" id="PTHR48051">
    <property type="match status" value="1"/>
</dbReference>
<dbReference type="Gene3D" id="1.20.1280.50">
    <property type="match status" value="1"/>
</dbReference>
<proteinExistence type="predicted"/>
<dbReference type="Gene3D" id="3.80.10.10">
    <property type="entry name" value="Ribonuclease Inhibitor"/>
    <property type="match status" value="2"/>
</dbReference>
<gene>
    <name evidence="5" type="ORF">WJX73_008845</name>
</gene>
<reference evidence="5 6" key="1">
    <citation type="journal article" date="2024" name="Nat. Commun.">
        <title>Phylogenomics reveals the evolutionary origins of lichenization in chlorophyte algae.</title>
        <authorList>
            <person name="Puginier C."/>
            <person name="Libourel C."/>
            <person name="Otte J."/>
            <person name="Skaloud P."/>
            <person name="Haon M."/>
            <person name="Grisel S."/>
            <person name="Petersen M."/>
            <person name="Berrin J.G."/>
            <person name="Delaux P.M."/>
            <person name="Dal Grande F."/>
            <person name="Keller J."/>
        </authorList>
    </citation>
    <scope>NUCLEOTIDE SEQUENCE [LARGE SCALE GENOMIC DNA]</scope>
    <source>
        <strain evidence="5 6">SAG 2036</strain>
    </source>
</reference>
<organism evidence="5 6">
    <name type="scientific">Symbiochloris irregularis</name>
    <dbReference type="NCBI Taxonomy" id="706552"/>
    <lineage>
        <taxon>Eukaryota</taxon>
        <taxon>Viridiplantae</taxon>
        <taxon>Chlorophyta</taxon>
        <taxon>core chlorophytes</taxon>
        <taxon>Trebouxiophyceae</taxon>
        <taxon>Trebouxiales</taxon>
        <taxon>Trebouxiaceae</taxon>
        <taxon>Symbiochloris</taxon>
    </lineage>
</organism>
<keyword evidence="3" id="KW-0677">Repeat</keyword>
<keyword evidence="6" id="KW-1185">Reference proteome</keyword>
<evidence type="ECO:0000313" key="6">
    <source>
        <dbReference type="Proteomes" id="UP001465755"/>
    </source>
</evidence>
<dbReference type="InterPro" id="IPR050216">
    <property type="entry name" value="LRR_domain-containing"/>
</dbReference>
<name>A0AAW1PCN3_9CHLO</name>
<evidence type="ECO:0000256" key="1">
    <source>
        <dbReference type="ARBA" id="ARBA00004430"/>
    </source>
</evidence>
<dbReference type="InterPro" id="IPR032675">
    <property type="entry name" value="LRR_dom_sf"/>
</dbReference>
<dbReference type="EMBL" id="JALJOQ010000039">
    <property type="protein sequence ID" value="KAK9806045.1"/>
    <property type="molecule type" value="Genomic_DNA"/>
</dbReference>
<evidence type="ECO:0000256" key="2">
    <source>
        <dbReference type="ARBA" id="ARBA00022614"/>
    </source>
</evidence>
<evidence type="ECO:0000259" key="4">
    <source>
        <dbReference type="Pfam" id="PF12937"/>
    </source>
</evidence>